<accession>A0A9N9RRZ0</accession>
<feature type="region of interest" description="Disordered" evidence="1">
    <location>
        <begin position="817"/>
        <end position="875"/>
    </location>
</feature>
<feature type="region of interest" description="Disordered" evidence="1">
    <location>
        <begin position="767"/>
        <end position="792"/>
    </location>
</feature>
<dbReference type="PANTHER" id="PTHR37970">
    <property type="entry name" value="PROTEIN CBG08587"/>
    <property type="match status" value="1"/>
</dbReference>
<dbReference type="Proteomes" id="UP001153620">
    <property type="component" value="Chromosome 2"/>
</dbReference>
<evidence type="ECO:0000313" key="3">
    <source>
        <dbReference type="Proteomes" id="UP001153620"/>
    </source>
</evidence>
<reference evidence="2" key="1">
    <citation type="submission" date="2022-01" db="EMBL/GenBank/DDBJ databases">
        <authorList>
            <person name="King R."/>
        </authorList>
    </citation>
    <scope>NUCLEOTIDE SEQUENCE</scope>
</reference>
<feature type="compositionally biased region" description="Polar residues" evidence="1">
    <location>
        <begin position="556"/>
        <end position="576"/>
    </location>
</feature>
<feature type="compositionally biased region" description="Basic and acidic residues" evidence="1">
    <location>
        <begin position="200"/>
        <end position="210"/>
    </location>
</feature>
<dbReference type="OrthoDB" id="6381867at2759"/>
<feature type="compositionally biased region" description="Basic and acidic residues" evidence="1">
    <location>
        <begin position="943"/>
        <end position="959"/>
    </location>
</feature>
<name>A0A9N9RRZ0_9DIPT</name>
<feature type="region of interest" description="Disordered" evidence="1">
    <location>
        <begin position="191"/>
        <end position="212"/>
    </location>
</feature>
<proteinExistence type="predicted"/>
<evidence type="ECO:0000313" key="2">
    <source>
        <dbReference type="EMBL" id="CAG9802321.1"/>
    </source>
</evidence>
<feature type="region of interest" description="Disordered" evidence="1">
    <location>
        <begin position="1376"/>
        <end position="1397"/>
    </location>
</feature>
<reference evidence="2" key="2">
    <citation type="submission" date="2022-10" db="EMBL/GenBank/DDBJ databases">
        <authorList>
            <consortium name="ENA_rothamsted_submissions"/>
            <consortium name="culmorum"/>
            <person name="King R."/>
        </authorList>
    </citation>
    <scope>NUCLEOTIDE SEQUENCE</scope>
</reference>
<evidence type="ECO:0008006" key="4">
    <source>
        <dbReference type="Google" id="ProtNLM"/>
    </source>
</evidence>
<keyword evidence="3" id="KW-1185">Reference proteome</keyword>
<feature type="region of interest" description="Disordered" evidence="1">
    <location>
        <begin position="85"/>
        <end position="108"/>
    </location>
</feature>
<protein>
    <recommendedName>
        <fullName evidence="4">Serine-rich adhesin for platelets</fullName>
    </recommendedName>
</protein>
<feature type="region of interest" description="Disordered" evidence="1">
    <location>
        <begin position="482"/>
        <end position="531"/>
    </location>
</feature>
<feature type="region of interest" description="Disordered" evidence="1">
    <location>
        <begin position="723"/>
        <end position="744"/>
    </location>
</feature>
<gene>
    <name evidence="2" type="ORF">CHIRRI_LOCUS5233</name>
</gene>
<feature type="region of interest" description="Disordered" evidence="1">
    <location>
        <begin position="935"/>
        <end position="959"/>
    </location>
</feature>
<evidence type="ECO:0000256" key="1">
    <source>
        <dbReference type="SAM" id="MobiDB-lite"/>
    </source>
</evidence>
<feature type="compositionally biased region" description="Low complexity" evidence="1">
    <location>
        <begin position="818"/>
        <end position="830"/>
    </location>
</feature>
<organism evidence="2 3">
    <name type="scientific">Chironomus riparius</name>
    <dbReference type="NCBI Taxonomy" id="315576"/>
    <lineage>
        <taxon>Eukaryota</taxon>
        <taxon>Metazoa</taxon>
        <taxon>Ecdysozoa</taxon>
        <taxon>Arthropoda</taxon>
        <taxon>Hexapoda</taxon>
        <taxon>Insecta</taxon>
        <taxon>Pterygota</taxon>
        <taxon>Neoptera</taxon>
        <taxon>Endopterygota</taxon>
        <taxon>Diptera</taxon>
        <taxon>Nematocera</taxon>
        <taxon>Chironomoidea</taxon>
        <taxon>Chironomidae</taxon>
        <taxon>Chironominae</taxon>
        <taxon>Chironomus</taxon>
    </lineage>
</organism>
<dbReference type="EMBL" id="OU895878">
    <property type="protein sequence ID" value="CAG9802321.1"/>
    <property type="molecule type" value="Genomic_DNA"/>
</dbReference>
<feature type="region of interest" description="Disordered" evidence="1">
    <location>
        <begin position="628"/>
        <end position="648"/>
    </location>
</feature>
<feature type="region of interest" description="Disordered" evidence="1">
    <location>
        <begin position="544"/>
        <end position="576"/>
    </location>
</feature>
<sequence length="1596" mass="176203">MSSIAVTQCPRFIQNAWKKDLCSNCFKSKEEHAAILQTIKSIPTTPKRVLNAPSKGIIKTILPSSKKHKKKSVNFPSEVSKVIGEGGEWLDGGNSDDDGDDFPDKSGEELVYDDDEELQKLTKTNTEFNMNNGNLLGDPTVNIKRSFAALKLGAPQKDATGKKQTLKISVTPFSGNSSSTSMSSLKLDIKSKLPSNDSSHSSDKKSDKSKNNGIILKSITHTSDDSFSTTKHKVIASETLNNDEVDKSPTDFDVKLASGNEKSLLEEINETLLSKKILVNEANAAQSKVVEETTKNDVIKVEIKNHDSITSAVISSSDSITNITCSANNLLNSKRAIMRNNAILKDKEKPKIQVCTNSKNSESESDLEFGTTSDYYDVVEARNSYENIGDGSSTKNETIDVSITQNKTEMEQTSTDNFVNNNKSSFFTNQVISDMFVSSQNSHSESIKKCAESYDLMESSFVSSKLTCDGLIVTKNHLEDALDSTGSSFDSSSDEELSNGRSESDSGIGIKGTSQLSKDINNSNNSSDYEDIQVTNEINKALANNRELPDGRSDPDGSSETSPAPGSLKNSQQSIDPRTSFLHSTANKPKVPIKPVSVNVVKPFQKRNAEIIMQLQQVIISKERSLSNDSLDTKATKKSRAPEPPLNNESEMMKTFKEESFADEEPLKCFKEFSHSKSKFSIKTNTVQIKEPRNYPAINPKFRSLNHLNKAHEAQEKLDKFEKLQSPTSPEPAPRHSLSFSSDSLADLEKGKKKKFSIKKFLRMGNSKTEHTPKKDYSHYADIPTSPSDDAFNAPQVKPRLIIIHPLDINNCGVEVVSTPTSSSQPSTPTIALSEKNQSVSSHKKPPMPPNRSDSTKLEMNKPTRPPPPKNNELRIKLESENVEPQKTTKISSNDTVYANLGEIRNSIAPRKPERTNSMREREAKTLELQRKQPGINGNAEMDDLKGVNNKSDDDHTETYKNEDSIIAKPVLKPSSTTIVNGDCKKKLPEIENVSTRSKIELFENNALKNDTKPSININKSSSPNVTKQQTTFFVNSDGLKSSVQKMNMTIDSYLKNKKLSSSDSNLLDNSRSPTPPQQQIIANVSSPLPLINYNNNRNMGLRNNASNYEPINVNVSAKLNYHRSSYPDNGMCSPTLTFGNATRSYCGSEIGESEIYSPYSFCGSDAACLDVSQSDLTDGCQGSSRNKIVNRLRLRKGRSVVHTNLEDNYSAVIIANHEALAQVLDQLQQPQSIPSSMRPIANCLNLRFDDFIILDSIGLVVGKRVFHQAVWQNSIYVTLVLTSDANQMVSGSELNQMSGGISGALNPITEFCDLVPNNYLPSMPTAKIQMVQATITVLPKMQVETLEMMGSVMKSKIQNNSLFGNLTGSDENVDTISMNEKSPTTTTSALDGTKSPSKSGLLDDLLCREVGFIVLQLVNGLKAMQAKGTEEMPMNLMNIIVCREMENKEQQARLCILQGTNSDLSRDEDEVMGTLCQCALKVIKELLPETKLTQLLSDLLVQERADTLTKIKSVLEYVLWGPSDVSINGPLRERELTLQRWLDLARATVLHGLVRTKIELTIYDECHLIFLVRSNSKIMLDASQIIATNFNNNSN</sequence>
<dbReference type="PANTHER" id="PTHR37970:SF1">
    <property type="entry name" value="SERINE-RICH ADHESIN FOR PLATELETS"/>
    <property type="match status" value="1"/>
</dbReference>
<feature type="compositionally biased region" description="Basic and acidic residues" evidence="1">
    <location>
        <begin position="768"/>
        <end position="779"/>
    </location>
</feature>